<dbReference type="SUPFAM" id="SSF51658">
    <property type="entry name" value="Xylose isomerase-like"/>
    <property type="match status" value="1"/>
</dbReference>
<feature type="domain" description="Xylose isomerase-like TIM barrel" evidence="1">
    <location>
        <begin position="70"/>
        <end position="157"/>
    </location>
</feature>
<evidence type="ECO:0000313" key="2">
    <source>
        <dbReference type="EMBL" id="KAK9424874.1"/>
    </source>
</evidence>
<dbReference type="Pfam" id="PF01261">
    <property type="entry name" value="AP_endonuc_2"/>
    <property type="match status" value="1"/>
</dbReference>
<dbReference type="InterPro" id="IPR013022">
    <property type="entry name" value="Xyl_isomerase-like_TIM-brl"/>
</dbReference>
<evidence type="ECO:0000313" key="3">
    <source>
        <dbReference type="Proteomes" id="UP001408356"/>
    </source>
</evidence>
<dbReference type="PANTHER" id="PTHR12110:SF38">
    <property type="entry name" value="DIOXYGENASE, PUTATIVE (AFU_ORTHOLOGUE AFUA_6G00240)-RELATED"/>
    <property type="match status" value="1"/>
</dbReference>
<dbReference type="PANTHER" id="PTHR12110">
    <property type="entry name" value="HYDROXYPYRUVATE ISOMERASE"/>
    <property type="match status" value="1"/>
</dbReference>
<accession>A0ABR2VEF4</accession>
<reference evidence="2 3" key="1">
    <citation type="journal article" date="2024" name="J. Plant Pathol.">
        <title>Sequence and assembly of the genome of Seiridium unicorne, isolate CBS 538.82, causal agent of cypress canker disease.</title>
        <authorList>
            <person name="Scali E."/>
            <person name="Rocca G.D."/>
            <person name="Danti R."/>
            <person name="Garbelotto M."/>
            <person name="Barberini S."/>
            <person name="Baroncelli R."/>
            <person name="Emiliani G."/>
        </authorList>
    </citation>
    <scope>NUCLEOTIDE SEQUENCE [LARGE SCALE GENOMIC DNA]</scope>
    <source>
        <strain evidence="2 3">BM-138-508</strain>
    </source>
</reference>
<comment type="caution">
    <text evidence="2">The sequence shown here is derived from an EMBL/GenBank/DDBJ whole genome shotgun (WGS) entry which is preliminary data.</text>
</comment>
<dbReference type="Gene3D" id="3.20.20.150">
    <property type="entry name" value="Divalent-metal-dependent TIM barrel enzymes"/>
    <property type="match status" value="1"/>
</dbReference>
<dbReference type="EMBL" id="JARVKF010000029">
    <property type="protein sequence ID" value="KAK9424874.1"/>
    <property type="molecule type" value="Genomic_DNA"/>
</dbReference>
<keyword evidence="3" id="KW-1185">Reference proteome</keyword>
<dbReference type="Proteomes" id="UP001408356">
    <property type="component" value="Unassembled WGS sequence"/>
</dbReference>
<dbReference type="InterPro" id="IPR036237">
    <property type="entry name" value="Xyl_isomerase-like_sf"/>
</dbReference>
<dbReference type="InterPro" id="IPR050312">
    <property type="entry name" value="IolE/XylAMocC-like"/>
</dbReference>
<organism evidence="2 3">
    <name type="scientific">Seiridium unicorne</name>
    <dbReference type="NCBI Taxonomy" id="138068"/>
    <lineage>
        <taxon>Eukaryota</taxon>
        <taxon>Fungi</taxon>
        <taxon>Dikarya</taxon>
        <taxon>Ascomycota</taxon>
        <taxon>Pezizomycotina</taxon>
        <taxon>Sordariomycetes</taxon>
        <taxon>Xylariomycetidae</taxon>
        <taxon>Amphisphaeriales</taxon>
        <taxon>Sporocadaceae</taxon>
        <taxon>Seiridium</taxon>
    </lineage>
</organism>
<gene>
    <name evidence="2" type="ORF">SUNI508_13396</name>
</gene>
<evidence type="ECO:0000259" key="1">
    <source>
        <dbReference type="Pfam" id="PF01261"/>
    </source>
</evidence>
<name>A0ABR2VEF4_9PEZI</name>
<protein>
    <submittedName>
        <fullName evidence="2">Xylose isomerase-like TIM barrel domain-containing protein</fullName>
    </submittedName>
</protein>
<proteinExistence type="predicted"/>
<sequence>MLDQKIHSAAHHGISGVEVVHKDLERDIYEIPEPVHAPAQYTTDCSGDESVTVSDLQQLPDIGSAKQPIISIAYEPMSWSTHVSTWQSELRVIEAVNRSNFGLCLDSFHILTKLWGSPHEVSGKYPDADANLADSLHGFKRNFRVEKLFYVQLSDGEKLDPPYSRQHP</sequence>